<sequence length="148" mass="17011">MGCRSSCPCRNNRRRGRSHVSYDHSSRQRYPTCQPCGRTQAPARRQPKQECCCNTVNLSYQYPQQRQYLSPQQTQSDCFTDISDMLSQFSNISEMPPSNMDCCSSTTQGDRGYESECDCDNVVQRKDDVGCKTVVCLTFHPPRRRKNC</sequence>
<evidence type="ECO:0000313" key="1">
    <source>
        <dbReference type="EMBL" id="JAC50915.1"/>
    </source>
</evidence>
<dbReference type="EMBL" id="GAKP01008037">
    <property type="protein sequence ID" value="JAC50915.1"/>
    <property type="molecule type" value="Transcribed_RNA"/>
</dbReference>
<proteinExistence type="predicted"/>
<accession>A0A034W9V5</accession>
<dbReference type="AlphaFoldDB" id="A0A034W9V5"/>
<name>A0A034W9V5_BACDO</name>
<protein>
    <submittedName>
        <fullName evidence="1">Uncharacterized protein</fullName>
    </submittedName>
</protein>
<organism evidence="1">
    <name type="scientific">Bactrocera dorsalis</name>
    <name type="common">Oriental fruit fly</name>
    <name type="synonym">Dacus dorsalis</name>
    <dbReference type="NCBI Taxonomy" id="27457"/>
    <lineage>
        <taxon>Eukaryota</taxon>
        <taxon>Metazoa</taxon>
        <taxon>Ecdysozoa</taxon>
        <taxon>Arthropoda</taxon>
        <taxon>Hexapoda</taxon>
        <taxon>Insecta</taxon>
        <taxon>Pterygota</taxon>
        <taxon>Neoptera</taxon>
        <taxon>Endopterygota</taxon>
        <taxon>Diptera</taxon>
        <taxon>Brachycera</taxon>
        <taxon>Muscomorpha</taxon>
        <taxon>Tephritoidea</taxon>
        <taxon>Tephritidae</taxon>
        <taxon>Bactrocera</taxon>
        <taxon>Bactrocera</taxon>
    </lineage>
</organism>
<reference evidence="1" key="1">
    <citation type="journal article" date="2014" name="BMC Genomics">
        <title>Characterizing the developmental transcriptome of the oriental fruit fly, Bactrocera dorsalis (Diptera: Tephritidae) through comparative genomic analysis with Drosophila melanogaster utilizing modENCODE datasets.</title>
        <authorList>
            <person name="Geib S.M."/>
            <person name="Calla B."/>
            <person name="Hall B."/>
            <person name="Hou S."/>
            <person name="Manoukis N.C."/>
        </authorList>
    </citation>
    <scope>NUCLEOTIDE SEQUENCE</scope>
    <source>
        <strain evidence="1">Punador</strain>
    </source>
</reference>